<evidence type="ECO:0000313" key="2">
    <source>
        <dbReference type="EMBL" id="BDY27045.1"/>
    </source>
</evidence>
<dbReference type="Proteomes" id="UP000465622">
    <property type="component" value="Chromosome"/>
</dbReference>
<dbReference type="AlphaFoldDB" id="A0AAI8TQE3"/>
<reference evidence="2" key="3">
    <citation type="submission" date="2023-03" db="EMBL/GenBank/DDBJ databases">
        <title>Draft genome sequence of a Mycolicibacterium mageritense strain H4_3_1 isolated from a hybrid biological-inorganic system reactor.</title>
        <authorList>
            <person name="Feng X."/>
            <person name="Kazama D."/>
            <person name="Sato K."/>
            <person name="Kobayashi H."/>
        </authorList>
    </citation>
    <scope>NUCLEOTIDE SEQUENCE</scope>
    <source>
        <strain evidence="2">H4_3_1</strain>
    </source>
</reference>
<dbReference type="Proteomes" id="UP001241092">
    <property type="component" value="Chromosome"/>
</dbReference>
<organism evidence="2 4">
    <name type="scientific">Mycolicibacterium mageritense</name>
    <name type="common">Mycobacterium mageritense</name>
    <dbReference type="NCBI Taxonomy" id="53462"/>
    <lineage>
        <taxon>Bacteria</taxon>
        <taxon>Bacillati</taxon>
        <taxon>Actinomycetota</taxon>
        <taxon>Actinomycetes</taxon>
        <taxon>Mycobacteriales</taxon>
        <taxon>Mycobacteriaceae</taxon>
        <taxon>Mycolicibacterium</taxon>
    </lineage>
</organism>
<accession>A0AAI8TQE3</accession>
<evidence type="ECO:0000313" key="3">
    <source>
        <dbReference type="Proteomes" id="UP000465622"/>
    </source>
</evidence>
<dbReference type="EMBL" id="AP027452">
    <property type="protein sequence ID" value="BDY27045.1"/>
    <property type="molecule type" value="Genomic_DNA"/>
</dbReference>
<proteinExistence type="predicted"/>
<reference evidence="1 3" key="1">
    <citation type="journal article" date="2019" name="Emerg. Microbes Infect.">
        <title>Comprehensive subspecies identification of 175 nontuberculous mycobacteria species based on 7547 genomic profiles.</title>
        <authorList>
            <person name="Matsumoto Y."/>
            <person name="Kinjo T."/>
            <person name="Motooka D."/>
            <person name="Nabeya D."/>
            <person name="Jung N."/>
            <person name="Uechi K."/>
            <person name="Horii T."/>
            <person name="Iida T."/>
            <person name="Fujita J."/>
            <person name="Nakamura S."/>
        </authorList>
    </citation>
    <scope>NUCLEOTIDE SEQUENCE [LARGE SCALE GENOMIC DNA]</scope>
    <source>
        <strain evidence="1 3">JCM 12375</strain>
    </source>
</reference>
<keyword evidence="3" id="KW-1185">Reference proteome</keyword>
<sequence length="70" mass="7797">MIEVSEQAAMTEIGRRLTLEFPQATPEDVDAAVNLAYSRFASSTIRDFVPLFVEKHARQDLSRPSLATNS</sequence>
<protein>
    <submittedName>
        <fullName evidence="2">Uncharacterized protein</fullName>
    </submittedName>
</protein>
<evidence type="ECO:0000313" key="1">
    <source>
        <dbReference type="EMBL" id="BBX31892.1"/>
    </source>
</evidence>
<evidence type="ECO:0000313" key="4">
    <source>
        <dbReference type="Proteomes" id="UP001241092"/>
    </source>
</evidence>
<reference evidence="1" key="2">
    <citation type="submission" date="2020-02" db="EMBL/GenBank/DDBJ databases">
        <authorList>
            <person name="Matsumoto Y."/>
            <person name="Motooka D."/>
            <person name="Nakamura S."/>
        </authorList>
    </citation>
    <scope>NUCLEOTIDE SEQUENCE</scope>
    <source>
        <strain evidence="1">JCM 12375</strain>
    </source>
</reference>
<dbReference type="RefSeq" id="WP_036433634.1">
    <property type="nucleotide sequence ID" value="NZ_AP022567.1"/>
</dbReference>
<dbReference type="EMBL" id="AP022567">
    <property type="protein sequence ID" value="BBX31892.1"/>
    <property type="molecule type" value="Genomic_DNA"/>
</dbReference>
<dbReference type="NCBIfam" id="NF046112">
    <property type="entry name" value="MSMEG_6209_Nter"/>
    <property type="match status" value="1"/>
</dbReference>
<dbReference type="Gene3D" id="1.10.8.1060">
    <property type="entry name" value="Corynebacterium glutamicum thioredoxin-dependent arsenate reductase, N-terminal domain"/>
    <property type="match status" value="1"/>
</dbReference>
<gene>
    <name evidence="2" type="ORF">hbim_00962</name>
    <name evidence="1" type="ORF">MMAGJ_11740</name>
</gene>
<name>A0AAI8TQE3_MYCME</name>